<gene>
    <name evidence="1" type="ORF">SAMN05421759_11063</name>
</gene>
<dbReference type="RefSeq" id="WP_076449140.1">
    <property type="nucleotide sequence ID" value="NZ_FTOQ01000010.1"/>
</dbReference>
<dbReference type="STRING" id="633194.SAMN05421759_11063"/>
<dbReference type="EMBL" id="FTOQ01000010">
    <property type="protein sequence ID" value="SIT01884.1"/>
    <property type="molecule type" value="Genomic_DNA"/>
</dbReference>
<name>A0A1N7NU74_9RHOB</name>
<keyword evidence="2" id="KW-1185">Reference proteome</keyword>
<evidence type="ECO:0000313" key="1">
    <source>
        <dbReference type="EMBL" id="SIT01884.1"/>
    </source>
</evidence>
<dbReference type="AlphaFoldDB" id="A0A1N7NU74"/>
<proteinExistence type="predicted"/>
<protein>
    <recommendedName>
        <fullName evidence="3">LysM domain-containing protein</fullName>
    </recommendedName>
</protein>
<evidence type="ECO:0000313" key="2">
    <source>
        <dbReference type="Proteomes" id="UP000186684"/>
    </source>
</evidence>
<organism evidence="1 2">
    <name type="scientific">Roseivivax lentus</name>
    <dbReference type="NCBI Taxonomy" id="633194"/>
    <lineage>
        <taxon>Bacteria</taxon>
        <taxon>Pseudomonadati</taxon>
        <taxon>Pseudomonadota</taxon>
        <taxon>Alphaproteobacteria</taxon>
        <taxon>Rhodobacterales</taxon>
        <taxon>Roseobacteraceae</taxon>
        <taxon>Roseivivax</taxon>
    </lineage>
</organism>
<dbReference type="Proteomes" id="UP000186684">
    <property type="component" value="Unassembled WGS sequence"/>
</dbReference>
<reference evidence="2" key="1">
    <citation type="submission" date="2017-01" db="EMBL/GenBank/DDBJ databases">
        <authorList>
            <person name="Varghese N."/>
            <person name="Submissions S."/>
        </authorList>
    </citation>
    <scope>NUCLEOTIDE SEQUENCE [LARGE SCALE GENOMIC DNA]</scope>
    <source>
        <strain evidence="2">DSM 29430</strain>
    </source>
</reference>
<evidence type="ECO:0008006" key="3">
    <source>
        <dbReference type="Google" id="ProtNLM"/>
    </source>
</evidence>
<accession>A0A1N7NU74</accession>
<sequence>MFDRSSRYVNRPIKTYIDADGREISYVARRKIPENQSIIAEIRVQDGDRLDLVAERAYGDARLFWRVMDANPDPDPLTLADTPRPTEGAIPEVTPRRAEMRAVRKLRLSQIEPGE</sequence>